<evidence type="ECO:0000313" key="2">
    <source>
        <dbReference type="EMBL" id="OGZ35519.1"/>
    </source>
</evidence>
<proteinExistence type="predicted"/>
<organism evidence="2 3">
    <name type="scientific">Candidatus Portnoybacteria bacterium RIFCSPHIGHO2_01_FULL_40_12b</name>
    <dbReference type="NCBI Taxonomy" id="1801994"/>
    <lineage>
        <taxon>Bacteria</taxon>
        <taxon>Candidatus Portnoyibacteriota</taxon>
    </lineage>
</organism>
<feature type="transmembrane region" description="Helical" evidence="1">
    <location>
        <begin position="12"/>
        <end position="31"/>
    </location>
</feature>
<reference evidence="2 3" key="1">
    <citation type="journal article" date="2016" name="Nat. Commun.">
        <title>Thousands of microbial genomes shed light on interconnected biogeochemical processes in an aquifer system.</title>
        <authorList>
            <person name="Anantharaman K."/>
            <person name="Brown C.T."/>
            <person name="Hug L.A."/>
            <person name="Sharon I."/>
            <person name="Castelle C.J."/>
            <person name="Probst A.J."/>
            <person name="Thomas B.C."/>
            <person name="Singh A."/>
            <person name="Wilkins M.J."/>
            <person name="Karaoz U."/>
            <person name="Brodie E.L."/>
            <person name="Williams K.H."/>
            <person name="Hubbard S.S."/>
            <person name="Banfield J.F."/>
        </authorList>
    </citation>
    <scope>NUCLEOTIDE SEQUENCE [LARGE SCALE GENOMIC DNA]</scope>
</reference>
<sequence>MKNLFRNERFFAVILSIFISVFFVTLFVYGVTTIGTNVNTGGNLTVSGWATSTSATTTDYLYVGSDITEPTGWDFKNGDLIVSGATSLNSATTSDTLSIGSGSNIRKLLFGTCDIDTVTITASSSAYTDCQNATSVAAGDKVFVTATSSLPDSFVIQAASSTAAGKINIRLYYLGWNGATLATGGHTFYWQAIR</sequence>
<keyword evidence="1" id="KW-0812">Transmembrane</keyword>
<accession>A0A1G2FBS6</accession>
<evidence type="ECO:0000256" key="1">
    <source>
        <dbReference type="SAM" id="Phobius"/>
    </source>
</evidence>
<dbReference type="AlphaFoldDB" id="A0A1G2FBS6"/>
<keyword evidence="1" id="KW-1133">Transmembrane helix</keyword>
<gene>
    <name evidence="2" type="ORF">A2815_00750</name>
</gene>
<dbReference type="Proteomes" id="UP000176974">
    <property type="component" value="Unassembled WGS sequence"/>
</dbReference>
<name>A0A1G2FBS6_9BACT</name>
<comment type="caution">
    <text evidence="2">The sequence shown here is derived from an EMBL/GenBank/DDBJ whole genome shotgun (WGS) entry which is preliminary data.</text>
</comment>
<protein>
    <submittedName>
        <fullName evidence="2">Uncharacterized protein</fullName>
    </submittedName>
</protein>
<keyword evidence="1" id="KW-0472">Membrane</keyword>
<evidence type="ECO:0000313" key="3">
    <source>
        <dbReference type="Proteomes" id="UP000176974"/>
    </source>
</evidence>
<dbReference type="EMBL" id="MHMY01000010">
    <property type="protein sequence ID" value="OGZ35519.1"/>
    <property type="molecule type" value="Genomic_DNA"/>
</dbReference>